<dbReference type="AlphaFoldDB" id="A0A2P5ERN0"/>
<accession>A0A2P5ERN0</accession>
<protein>
    <submittedName>
        <fullName evidence="1">Uncharacterized protein</fullName>
    </submittedName>
</protein>
<dbReference type="InParanoid" id="A0A2P5ERN0"/>
<keyword evidence="2" id="KW-1185">Reference proteome</keyword>
<organism evidence="1 2">
    <name type="scientific">Trema orientale</name>
    <name type="common">Charcoal tree</name>
    <name type="synonym">Celtis orientalis</name>
    <dbReference type="NCBI Taxonomy" id="63057"/>
    <lineage>
        <taxon>Eukaryota</taxon>
        <taxon>Viridiplantae</taxon>
        <taxon>Streptophyta</taxon>
        <taxon>Embryophyta</taxon>
        <taxon>Tracheophyta</taxon>
        <taxon>Spermatophyta</taxon>
        <taxon>Magnoliopsida</taxon>
        <taxon>eudicotyledons</taxon>
        <taxon>Gunneridae</taxon>
        <taxon>Pentapetalae</taxon>
        <taxon>rosids</taxon>
        <taxon>fabids</taxon>
        <taxon>Rosales</taxon>
        <taxon>Cannabaceae</taxon>
        <taxon>Trema</taxon>
    </lineage>
</organism>
<dbReference type="EMBL" id="JXTC01000108">
    <property type="protein sequence ID" value="PON88210.1"/>
    <property type="molecule type" value="Genomic_DNA"/>
</dbReference>
<dbReference type="Proteomes" id="UP000237000">
    <property type="component" value="Unassembled WGS sequence"/>
</dbReference>
<comment type="caution">
    <text evidence="1">The sequence shown here is derived from an EMBL/GenBank/DDBJ whole genome shotgun (WGS) entry which is preliminary data.</text>
</comment>
<reference evidence="2" key="1">
    <citation type="submission" date="2016-06" db="EMBL/GenBank/DDBJ databases">
        <title>Parallel loss of symbiosis genes in relatives of nitrogen-fixing non-legume Parasponia.</title>
        <authorList>
            <person name="Van Velzen R."/>
            <person name="Holmer R."/>
            <person name="Bu F."/>
            <person name="Rutten L."/>
            <person name="Van Zeijl A."/>
            <person name="Liu W."/>
            <person name="Santuari L."/>
            <person name="Cao Q."/>
            <person name="Sharma T."/>
            <person name="Shen D."/>
            <person name="Roswanjaya Y."/>
            <person name="Wardhani T."/>
            <person name="Kalhor M.S."/>
            <person name="Jansen J."/>
            <person name="Van den Hoogen J."/>
            <person name="Gungor B."/>
            <person name="Hartog M."/>
            <person name="Hontelez J."/>
            <person name="Verver J."/>
            <person name="Yang W.-C."/>
            <person name="Schijlen E."/>
            <person name="Repin R."/>
            <person name="Schilthuizen M."/>
            <person name="Schranz E."/>
            <person name="Heidstra R."/>
            <person name="Miyata K."/>
            <person name="Fedorova E."/>
            <person name="Kohlen W."/>
            <person name="Bisseling T."/>
            <person name="Smit S."/>
            <person name="Geurts R."/>
        </authorList>
    </citation>
    <scope>NUCLEOTIDE SEQUENCE [LARGE SCALE GENOMIC DNA]</scope>
    <source>
        <strain evidence="2">cv. RG33-2</strain>
    </source>
</reference>
<name>A0A2P5ERN0_TREOI</name>
<evidence type="ECO:0000313" key="1">
    <source>
        <dbReference type="EMBL" id="PON88210.1"/>
    </source>
</evidence>
<proteinExistence type="predicted"/>
<evidence type="ECO:0000313" key="2">
    <source>
        <dbReference type="Proteomes" id="UP000237000"/>
    </source>
</evidence>
<gene>
    <name evidence="1" type="ORF">TorRG33x02_160390</name>
</gene>
<sequence length="69" mass="7829">MDNSEYNSKINFKTAISSTKIIPQTLSRKSLLNDFDMLSILGFEHKCGAECRQITSVGRVRYEMINIGN</sequence>